<feature type="signal peptide" evidence="1">
    <location>
        <begin position="1"/>
        <end position="19"/>
    </location>
</feature>
<feature type="chain" id="PRO_5002908598" description="DUF2796 domain-containing protein" evidence="1">
    <location>
        <begin position="20"/>
        <end position="189"/>
    </location>
</feature>
<proteinExistence type="predicted"/>
<sequence>MPRLLFALPLAFLAVFVQAEDDHHHHDADHHHESAREASLAAHEHGSALLNLALDNDVLEIEFISPAMNLLGFEHAVHSDEERARVDAVRAQLERPLELFGVPVAAGCQVRERSLHGAHFEATGNDDREHSEIEARYHLQCAAPEALQSLNLAALFGTFPATQKIQVQLIGPRGQQGQELSPERSGLTF</sequence>
<dbReference type="KEGG" id="avn:Avin_06650"/>
<name>C1DLG8_AZOVD</name>
<dbReference type="InterPro" id="IPR021253">
    <property type="entry name" value="ZrgA-like"/>
</dbReference>
<dbReference type="STRING" id="322710.Avin_06650"/>
<dbReference type="RefSeq" id="WP_012699341.1">
    <property type="nucleotide sequence ID" value="NC_012560.1"/>
</dbReference>
<accession>C1DLG8</accession>
<dbReference type="eggNOG" id="COG4531">
    <property type="taxonomic scope" value="Bacteria"/>
</dbReference>
<dbReference type="EMBL" id="CP001157">
    <property type="protein sequence ID" value="ACO76916.1"/>
    <property type="molecule type" value="Genomic_DNA"/>
</dbReference>
<dbReference type="OrthoDB" id="7346546at2"/>
<dbReference type="EnsemblBacteria" id="ACO76916">
    <property type="protein sequence ID" value="ACO76916"/>
    <property type="gene ID" value="Avin_06650"/>
</dbReference>
<protein>
    <recommendedName>
        <fullName evidence="4">DUF2796 domain-containing protein</fullName>
    </recommendedName>
</protein>
<gene>
    <name evidence="2" type="ordered locus">Avin_06650</name>
</gene>
<reference evidence="2 3" key="1">
    <citation type="journal article" date="2009" name="J. Bacteriol.">
        <title>Genome sequence of Azotobacter vinelandii, an obligate aerobe specialized to support diverse anaerobic metabolic processes.</title>
        <authorList>
            <person name="Setubal J.C."/>
            <person name="dos Santos P."/>
            <person name="Goldman B.S."/>
            <person name="Ertesvag H."/>
            <person name="Espin G."/>
            <person name="Rubio L.M."/>
            <person name="Valla S."/>
            <person name="Almeida N.F."/>
            <person name="Balasubramanian D."/>
            <person name="Cromes L."/>
            <person name="Curatti L."/>
            <person name="Du Z."/>
            <person name="Godsy E."/>
            <person name="Goodner B."/>
            <person name="Hellner-Burris K."/>
            <person name="Hernandez J.A."/>
            <person name="Houmiel K."/>
            <person name="Imperial J."/>
            <person name="Kennedy C."/>
            <person name="Larson T.J."/>
            <person name="Latreille P."/>
            <person name="Ligon L.S."/>
            <person name="Lu J."/>
            <person name="Maerk M."/>
            <person name="Miller N.M."/>
            <person name="Norton S."/>
            <person name="O'Carroll I.P."/>
            <person name="Paulsen I."/>
            <person name="Raulfs E.C."/>
            <person name="Roemer R."/>
            <person name="Rosser J."/>
            <person name="Segura D."/>
            <person name="Slater S."/>
            <person name="Stricklin S.L."/>
            <person name="Studholme D.J."/>
            <person name="Sun J."/>
            <person name="Viana C.J."/>
            <person name="Wallin E."/>
            <person name="Wang B."/>
            <person name="Wheeler C."/>
            <person name="Zhu H."/>
            <person name="Dean D.R."/>
            <person name="Dixon R."/>
            <person name="Wood D."/>
        </authorList>
    </citation>
    <scope>NUCLEOTIDE SEQUENCE [LARGE SCALE GENOMIC DNA]</scope>
    <source>
        <strain evidence="3">DJ / ATCC BAA-1303</strain>
    </source>
</reference>
<evidence type="ECO:0000313" key="2">
    <source>
        <dbReference type="EMBL" id="ACO76916.1"/>
    </source>
</evidence>
<evidence type="ECO:0000256" key="1">
    <source>
        <dbReference type="SAM" id="SignalP"/>
    </source>
</evidence>
<evidence type="ECO:0008006" key="4">
    <source>
        <dbReference type="Google" id="ProtNLM"/>
    </source>
</evidence>
<dbReference type="HOGENOM" id="CLU_095659_2_0_6"/>
<dbReference type="Proteomes" id="UP000002424">
    <property type="component" value="Chromosome"/>
</dbReference>
<dbReference type="AlphaFoldDB" id="C1DLG8"/>
<organism evidence="2 3">
    <name type="scientific">Azotobacter vinelandii (strain DJ / ATCC BAA-1303)</name>
    <dbReference type="NCBI Taxonomy" id="322710"/>
    <lineage>
        <taxon>Bacteria</taxon>
        <taxon>Pseudomonadati</taxon>
        <taxon>Pseudomonadota</taxon>
        <taxon>Gammaproteobacteria</taxon>
        <taxon>Pseudomonadales</taxon>
        <taxon>Pseudomonadaceae</taxon>
        <taxon>Azotobacter</taxon>
    </lineage>
</organism>
<dbReference type="Pfam" id="PF10986">
    <property type="entry name" value="ZrgA"/>
    <property type="match status" value="1"/>
</dbReference>
<dbReference type="GeneID" id="88184075"/>
<keyword evidence="3" id="KW-1185">Reference proteome</keyword>
<keyword evidence="1" id="KW-0732">Signal</keyword>
<evidence type="ECO:0000313" key="3">
    <source>
        <dbReference type="Proteomes" id="UP000002424"/>
    </source>
</evidence>